<geneLocation type="plasmid" evidence="4">
    <name>pjcm18538 dna</name>
</geneLocation>
<reference evidence="3 4" key="1">
    <citation type="journal article" date="2019" name="Emerg. Microbes Infect.">
        <title>Comprehensive subspecies identification of 175 nontuberculous mycobacteria species based on 7547 genomic profiles.</title>
        <authorList>
            <person name="Matsumoto Y."/>
            <person name="Kinjo T."/>
            <person name="Motooka D."/>
            <person name="Nabeya D."/>
            <person name="Jung N."/>
            <person name="Uechi K."/>
            <person name="Horii T."/>
            <person name="Iida T."/>
            <person name="Fujita J."/>
            <person name="Nakamura S."/>
        </authorList>
    </citation>
    <scope>NUCLEOTIDE SEQUENCE [LARGE SCALE GENOMIC DNA]</scope>
    <source>
        <strain evidence="3 4">JCM 18538</strain>
    </source>
</reference>
<dbReference type="Proteomes" id="UP000467428">
    <property type="component" value="Chromosome"/>
</dbReference>
<evidence type="ECO:0000313" key="3">
    <source>
        <dbReference type="EMBL" id="BBY49525.1"/>
    </source>
</evidence>
<evidence type="ECO:0000313" key="4">
    <source>
        <dbReference type="Proteomes" id="UP000467428"/>
    </source>
</evidence>
<accession>A0A7I7S0R9</accession>
<keyword evidence="2" id="KW-0812">Transmembrane</keyword>
<feature type="region of interest" description="Disordered" evidence="1">
    <location>
        <begin position="45"/>
        <end position="112"/>
    </location>
</feature>
<keyword evidence="4" id="KW-1185">Reference proteome</keyword>
<feature type="compositionally biased region" description="Low complexity" evidence="1">
    <location>
        <begin position="71"/>
        <end position="91"/>
    </location>
</feature>
<dbReference type="RefSeq" id="WP_163919148.1">
    <property type="nucleotide sequence ID" value="NZ_AP022593.1"/>
</dbReference>
<feature type="compositionally biased region" description="Pro residues" evidence="1">
    <location>
        <begin position="51"/>
        <end position="70"/>
    </location>
</feature>
<dbReference type="KEGG" id="marz:MARA_29930"/>
<evidence type="ECO:0000256" key="2">
    <source>
        <dbReference type="SAM" id="Phobius"/>
    </source>
</evidence>
<sequence length="112" mass="10667">MATTTSPQVGKAANALWYALAALAVIALAGFIVLAVLIVKGNGVDRIPAQPTTPSPTLQQPPPPMGPGMAPPAGGAPAPGAVPAPGQAPGIAPGPAPRQPATAPTPAPAPPG</sequence>
<dbReference type="AlphaFoldDB" id="A0A7I7S0R9"/>
<evidence type="ECO:0000256" key="1">
    <source>
        <dbReference type="SAM" id="MobiDB-lite"/>
    </source>
</evidence>
<proteinExistence type="predicted"/>
<dbReference type="EMBL" id="AP022593">
    <property type="protein sequence ID" value="BBY49525.1"/>
    <property type="molecule type" value="Genomic_DNA"/>
</dbReference>
<keyword evidence="2" id="KW-1133">Transmembrane helix</keyword>
<keyword evidence="2" id="KW-0472">Membrane</keyword>
<organism evidence="3 4">
    <name type="scientific">Mycolicibacterium arabiense</name>
    <dbReference type="NCBI Taxonomy" id="1286181"/>
    <lineage>
        <taxon>Bacteria</taxon>
        <taxon>Bacillati</taxon>
        <taxon>Actinomycetota</taxon>
        <taxon>Actinomycetes</taxon>
        <taxon>Mycobacteriales</taxon>
        <taxon>Mycobacteriaceae</taxon>
        <taxon>Mycolicibacterium</taxon>
    </lineage>
</organism>
<feature type="compositionally biased region" description="Pro residues" evidence="1">
    <location>
        <begin position="92"/>
        <end position="112"/>
    </location>
</feature>
<protein>
    <submittedName>
        <fullName evidence="3">Uncharacterized protein</fullName>
    </submittedName>
</protein>
<name>A0A7I7S0R9_9MYCO</name>
<feature type="transmembrane region" description="Helical" evidence="2">
    <location>
        <begin position="15"/>
        <end position="39"/>
    </location>
</feature>
<gene>
    <name evidence="3" type="ORF">MARA_29930</name>
</gene>